<dbReference type="InterPro" id="IPR005807">
    <property type="entry name" value="SecE_bac"/>
</dbReference>
<gene>
    <name evidence="9" type="ORF">SCRDD08_00247</name>
</gene>
<dbReference type="Proteomes" id="UP000070377">
    <property type="component" value="Unassembled WGS sequence"/>
</dbReference>
<evidence type="ECO:0000313" key="9">
    <source>
        <dbReference type="EMBL" id="KXT71060.1"/>
    </source>
</evidence>
<evidence type="ECO:0000313" key="10">
    <source>
        <dbReference type="Proteomes" id="UP000070377"/>
    </source>
</evidence>
<keyword evidence="7 8" id="KW-0472">Membrane</keyword>
<dbReference type="GO" id="GO:0006605">
    <property type="term" value="P:protein targeting"/>
    <property type="evidence" value="ECO:0007669"/>
    <property type="project" value="InterPro"/>
</dbReference>
<evidence type="ECO:0000256" key="7">
    <source>
        <dbReference type="ARBA" id="ARBA00023136"/>
    </source>
</evidence>
<evidence type="ECO:0000256" key="2">
    <source>
        <dbReference type="ARBA" id="ARBA00022448"/>
    </source>
</evidence>
<organism evidence="9 10">
    <name type="scientific">Streptococcus cristatus</name>
    <dbReference type="NCBI Taxonomy" id="45634"/>
    <lineage>
        <taxon>Bacteria</taxon>
        <taxon>Bacillati</taxon>
        <taxon>Bacillota</taxon>
        <taxon>Bacilli</taxon>
        <taxon>Lactobacillales</taxon>
        <taxon>Streptococcaceae</taxon>
        <taxon>Streptococcus</taxon>
    </lineage>
</organism>
<comment type="caution">
    <text evidence="9">The sequence shown here is derived from an EMBL/GenBank/DDBJ whole genome shotgun (WGS) entry which is preliminary data.</text>
</comment>
<feature type="transmembrane region" description="Helical" evidence="8">
    <location>
        <begin position="32"/>
        <end position="55"/>
    </location>
</feature>
<dbReference type="GO" id="GO:0009306">
    <property type="term" value="P:protein secretion"/>
    <property type="evidence" value="ECO:0007669"/>
    <property type="project" value="InterPro"/>
</dbReference>
<dbReference type="InterPro" id="IPR001901">
    <property type="entry name" value="Translocase_SecE/Sec61-g"/>
</dbReference>
<evidence type="ECO:0000256" key="1">
    <source>
        <dbReference type="ARBA" id="ARBA00004370"/>
    </source>
</evidence>
<keyword evidence="3 8" id="KW-0812">Transmembrane</keyword>
<dbReference type="Pfam" id="PF00584">
    <property type="entry name" value="SecE"/>
    <property type="match status" value="1"/>
</dbReference>
<dbReference type="PATRIC" id="fig|45634.12.peg.256"/>
<dbReference type="RefSeq" id="WP_061422082.1">
    <property type="nucleotide sequence ID" value="NZ_JAHZQO010000007.1"/>
</dbReference>
<dbReference type="NCBIfam" id="TIGR00964">
    <property type="entry name" value="secE_bact"/>
    <property type="match status" value="1"/>
</dbReference>
<evidence type="ECO:0000256" key="4">
    <source>
        <dbReference type="ARBA" id="ARBA00022927"/>
    </source>
</evidence>
<proteinExistence type="predicted"/>
<name>A0A139N4Y5_STRCR</name>
<dbReference type="GO" id="GO:0016020">
    <property type="term" value="C:membrane"/>
    <property type="evidence" value="ECO:0007669"/>
    <property type="project" value="UniProtKB-SubCell"/>
</dbReference>
<evidence type="ECO:0000256" key="3">
    <source>
        <dbReference type="ARBA" id="ARBA00022692"/>
    </source>
</evidence>
<dbReference type="GO" id="GO:0006886">
    <property type="term" value="P:intracellular protein transport"/>
    <property type="evidence" value="ECO:0007669"/>
    <property type="project" value="InterPro"/>
</dbReference>
<keyword evidence="4" id="KW-0653">Protein transport</keyword>
<keyword evidence="6" id="KW-0811">Translocation</keyword>
<dbReference type="EMBL" id="LQRD01000015">
    <property type="protein sequence ID" value="KXT71060.1"/>
    <property type="molecule type" value="Genomic_DNA"/>
</dbReference>
<dbReference type="STRING" id="45634.SCRDD08_00247"/>
<dbReference type="Gene3D" id="1.20.5.1030">
    <property type="entry name" value="Preprotein translocase secy subunit"/>
    <property type="match status" value="1"/>
</dbReference>
<evidence type="ECO:0000256" key="8">
    <source>
        <dbReference type="SAM" id="Phobius"/>
    </source>
</evidence>
<keyword evidence="2" id="KW-0813">Transport</keyword>
<dbReference type="GO" id="GO:0008320">
    <property type="term" value="F:protein transmembrane transporter activity"/>
    <property type="evidence" value="ECO:0007669"/>
    <property type="project" value="InterPro"/>
</dbReference>
<protein>
    <submittedName>
        <fullName evidence="9">Preprotein translocase subunit SecE</fullName>
    </submittedName>
</protein>
<dbReference type="InterPro" id="IPR038379">
    <property type="entry name" value="SecE_sf"/>
</dbReference>
<reference evidence="9 10" key="1">
    <citation type="submission" date="2016-01" db="EMBL/GenBank/DDBJ databases">
        <title>Highly variable Streptococcus oralis are common among viridans streptococci isolated from primates.</title>
        <authorList>
            <person name="Denapaite D."/>
            <person name="Rieger M."/>
            <person name="Koendgen S."/>
            <person name="Brueckner R."/>
            <person name="Ochigava I."/>
            <person name="Kappeler P."/>
            <person name="Maetz-Rensing K."/>
            <person name="Leendertz F."/>
            <person name="Hakenbeck R."/>
        </authorList>
    </citation>
    <scope>NUCLEOTIDE SEQUENCE [LARGE SCALE GENOMIC DNA]</scope>
    <source>
        <strain evidence="9 10">DD08</strain>
    </source>
</reference>
<sequence length="59" mass="7118">MKFIKDVFVLLRDTTWPTRKERWTDFLSVMEYTAFFAIVIYIFDKVVASGLFRIINMFS</sequence>
<keyword evidence="5 8" id="KW-1133">Transmembrane helix</keyword>
<evidence type="ECO:0000256" key="5">
    <source>
        <dbReference type="ARBA" id="ARBA00022989"/>
    </source>
</evidence>
<evidence type="ECO:0000256" key="6">
    <source>
        <dbReference type="ARBA" id="ARBA00023010"/>
    </source>
</evidence>
<comment type="subcellular location">
    <subcellularLocation>
        <location evidence="1">Membrane</location>
    </subcellularLocation>
</comment>
<dbReference type="AlphaFoldDB" id="A0A139N4Y5"/>
<accession>A0A139N4Y5</accession>